<evidence type="ECO:0000256" key="3">
    <source>
        <dbReference type="SAM" id="MobiDB-lite"/>
    </source>
</evidence>
<dbReference type="InterPro" id="IPR018253">
    <property type="entry name" value="DnaJ_domain_CS"/>
</dbReference>
<dbReference type="InterPro" id="IPR019734">
    <property type="entry name" value="TPR_rpt"/>
</dbReference>
<dbReference type="PANTHER" id="PTHR44200">
    <property type="entry name" value="DNAJ HOMOLOG SUBFAMILY C MEMBER 7"/>
    <property type="match status" value="1"/>
</dbReference>
<dbReference type="Pfam" id="PF13432">
    <property type="entry name" value="TPR_16"/>
    <property type="match status" value="1"/>
</dbReference>
<feature type="repeat" description="TPR" evidence="1">
    <location>
        <begin position="275"/>
        <end position="308"/>
    </location>
</feature>
<accession>A0A8H5GCB9</accession>
<proteinExistence type="predicted"/>
<dbReference type="PANTHER" id="PTHR44200:SF1">
    <property type="entry name" value="DNAJ HOMOLOG SUBFAMILY C MEMBER 7"/>
    <property type="match status" value="1"/>
</dbReference>
<dbReference type="SUPFAM" id="SSF48452">
    <property type="entry name" value="TPR-like"/>
    <property type="match status" value="1"/>
</dbReference>
<feature type="compositionally biased region" description="Basic and acidic residues" evidence="3">
    <location>
        <begin position="28"/>
        <end position="42"/>
    </location>
</feature>
<evidence type="ECO:0000313" key="5">
    <source>
        <dbReference type="EMBL" id="KAF5362268.1"/>
    </source>
</evidence>
<organism evidence="5 6">
    <name type="scientific">Leucocoprinus leucothites</name>
    <dbReference type="NCBI Taxonomy" id="201217"/>
    <lineage>
        <taxon>Eukaryota</taxon>
        <taxon>Fungi</taxon>
        <taxon>Dikarya</taxon>
        <taxon>Basidiomycota</taxon>
        <taxon>Agaricomycotina</taxon>
        <taxon>Agaricomycetes</taxon>
        <taxon>Agaricomycetidae</taxon>
        <taxon>Agaricales</taxon>
        <taxon>Agaricineae</taxon>
        <taxon>Agaricaceae</taxon>
        <taxon>Leucocoprinus</taxon>
    </lineage>
</organism>
<dbReference type="PROSITE" id="PS50076">
    <property type="entry name" value="DNAJ_2"/>
    <property type="match status" value="1"/>
</dbReference>
<dbReference type="SUPFAM" id="SSF46565">
    <property type="entry name" value="Chaperone J-domain"/>
    <property type="match status" value="1"/>
</dbReference>
<dbReference type="PROSITE" id="PS50005">
    <property type="entry name" value="TPR"/>
    <property type="match status" value="2"/>
</dbReference>
<feature type="coiled-coil region" evidence="2">
    <location>
        <begin position="311"/>
        <end position="357"/>
    </location>
</feature>
<feature type="coiled-coil region" evidence="2">
    <location>
        <begin position="412"/>
        <end position="460"/>
    </location>
</feature>
<dbReference type="Pfam" id="PF00226">
    <property type="entry name" value="DnaJ"/>
    <property type="match status" value="1"/>
</dbReference>
<dbReference type="OrthoDB" id="10250354at2759"/>
<evidence type="ECO:0000256" key="1">
    <source>
        <dbReference type="PROSITE-ProRule" id="PRU00339"/>
    </source>
</evidence>
<evidence type="ECO:0000256" key="2">
    <source>
        <dbReference type="SAM" id="Coils"/>
    </source>
</evidence>
<feature type="domain" description="J" evidence="4">
    <location>
        <begin position="461"/>
        <end position="531"/>
    </location>
</feature>
<dbReference type="InterPro" id="IPR011990">
    <property type="entry name" value="TPR-like_helical_dom_sf"/>
</dbReference>
<protein>
    <recommendedName>
        <fullName evidence="4">J domain-containing protein</fullName>
    </recommendedName>
</protein>
<feature type="compositionally biased region" description="Polar residues" evidence="3">
    <location>
        <begin position="16"/>
        <end position="25"/>
    </location>
</feature>
<evidence type="ECO:0000259" key="4">
    <source>
        <dbReference type="PROSITE" id="PS50076"/>
    </source>
</evidence>
<dbReference type="PRINTS" id="PR00625">
    <property type="entry name" value="JDOMAIN"/>
</dbReference>
<keyword evidence="6" id="KW-1185">Reference proteome</keyword>
<feature type="compositionally biased region" description="Low complexity" evidence="3">
    <location>
        <begin position="44"/>
        <end position="73"/>
    </location>
</feature>
<dbReference type="Gene3D" id="1.10.287.110">
    <property type="entry name" value="DnaJ domain"/>
    <property type="match status" value="1"/>
</dbReference>
<dbReference type="EMBL" id="JAACJO010000002">
    <property type="protein sequence ID" value="KAF5362268.1"/>
    <property type="molecule type" value="Genomic_DNA"/>
</dbReference>
<gene>
    <name evidence="5" type="ORF">D9756_002064</name>
</gene>
<keyword evidence="1" id="KW-0802">TPR repeat</keyword>
<dbReference type="Proteomes" id="UP000559027">
    <property type="component" value="Unassembled WGS sequence"/>
</dbReference>
<comment type="caution">
    <text evidence="5">The sequence shown here is derived from an EMBL/GenBank/DDBJ whole genome shotgun (WGS) entry which is preliminary data.</text>
</comment>
<name>A0A8H5GCB9_9AGAR</name>
<feature type="region of interest" description="Disordered" evidence="3">
    <location>
        <begin position="1"/>
        <end position="83"/>
    </location>
</feature>
<dbReference type="InterPro" id="IPR036869">
    <property type="entry name" value="J_dom_sf"/>
</dbReference>
<dbReference type="InterPro" id="IPR001623">
    <property type="entry name" value="DnaJ_domain"/>
</dbReference>
<dbReference type="AlphaFoldDB" id="A0A8H5GCB9"/>
<dbReference type="PROSITE" id="PS00636">
    <property type="entry name" value="DNAJ_1"/>
    <property type="match status" value="1"/>
</dbReference>
<dbReference type="Gene3D" id="1.25.40.10">
    <property type="entry name" value="Tetratricopeptide repeat domain"/>
    <property type="match status" value="1"/>
</dbReference>
<dbReference type="Pfam" id="PF13414">
    <property type="entry name" value="TPR_11"/>
    <property type="match status" value="1"/>
</dbReference>
<reference evidence="5 6" key="1">
    <citation type="journal article" date="2020" name="ISME J.">
        <title>Uncovering the hidden diversity of litter-decomposition mechanisms in mushroom-forming fungi.</title>
        <authorList>
            <person name="Floudas D."/>
            <person name="Bentzer J."/>
            <person name="Ahren D."/>
            <person name="Johansson T."/>
            <person name="Persson P."/>
            <person name="Tunlid A."/>
        </authorList>
    </citation>
    <scope>NUCLEOTIDE SEQUENCE [LARGE SCALE GENOMIC DNA]</scope>
    <source>
        <strain evidence="5 6">CBS 146.42</strain>
    </source>
</reference>
<dbReference type="SMART" id="SM00028">
    <property type="entry name" value="TPR"/>
    <property type="match status" value="7"/>
</dbReference>
<sequence length="614" mass="65355">MGNKKARANVQKAKASASTTPNGPASKSAEDIVNRVTVDGKPESNSASPPASIPSSSAAPTDAGSISPTQSEPSPSPEQEDPIKAAEKVKESGNVAFKAGRYGVAIDHYTEAIQLNPAEPAYLTNRAAAYMGLKRFRPALEDCQHAATLQSSSPSPKTLLRLARCQLALGSSIAASSAIKDILSIEPSNTQAIQLRDKVKTLEGHVKNFENARAKKEWGLARLALDKCLQAIEGEGGEIPEEWRIWRVELELARGNWEGANMAANDALRINSNSPDILVLRGRVLFLSGRLEQAKTHAQNALRLDPSCAPAQKLRKRVKEVERLKEEGNTAFKSGKLDEAVEKYTGALEQIGESEEEGKGGQIRATLLSNRATTLLKLSKHQEALTDTDNSLLLFPNSFKALRTRARIHLHLESYDASIADFKSAIQQAQTEGSATDNDVRALKVELKKAEAALKRSKTKDYYKILGVQRDCGDSDIKKAYRRESLKHHPDKASCLRTFSYGGDEEKFKLVVEAHAVLSDPQRRARYDMGEDEDGLSDGAGMGGGGGFNHVDLSELFAQFNGGGGGGGFGGGPFGGGGGYGGGGGGFNSFGGGGGAGAGGRRGGAGFHSHGFPF</sequence>
<feature type="repeat" description="TPR" evidence="1">
    <location>
        <begin position="86"/>
        <end position="119"/>
    </location>
</feature>
<dbReference type="SMART" id="SM00271">
    <property type="entry name" value="DnaJ"/>
    <property type="match status" value="1"/>
</dbReference>
<dbReference type="Pfam" id="PF13181">
    <property type="entry name" value="TPR_8"/>
    <property type="match status" value="1"/>
</dbReference>
<dbReference type="InterPro" id="IPR052758">
    <property type="entry name" value="SRC_co-chaperone"/>
</dbReference>
<dbReference type="CDD" id="cd06257">
    <property type="entry name" value="DnaJ"/>
    <property type="match status" value="1"/>
</dbReference>
<evidence type="ECO:0000313" key="6">
    <source>
        <dbReference type="Proteomes" id="UP000559027"/>
    </source>
</evidence>
<keyword evidence="2" id="KW-0175">Coiled coil</keyword>